<gene>
    <name evidence="3" type="ORF">FGG08_007086</name>
</gene>
<dbReference type="OrthoDB" id="58416at2759"/>
<evidence type="ECO:0000259" key="2">
    <source>
        <dbReference type="Pfam" id="PF01814"/>
    </source>
</evidence>
<dbReference type="InterPro" id="IPR012312">
    <property type="entry name" value="Hemerythrin-like"/>
</dbReference>
<feature type="transmembrane region" description="Helical" evidence="1">
    <location>
        <begin position="272"/>
        <end position="293"/>
    </location>
</feature>
<dbReference type="PANTHER" id="PTHR38048">
    <property type="entry name" value="EXPRESSED PROTEIN"/>
    <property type="match status" value="1"/>
</dbReference>
<dbReference type="Pfam" id="PF01814">
    <property type="entry name" value="Hemerythrin"/>
    <property type="match status" value="1"/>
</dbReference>
<reference evidence="3" key="1">
    <citation type="submission" date="2021-03" db="EMBL/GenBank/DDBJ databases">
        <title>Comparative genomics and phylogenomic investigation of the class Geoglossomycetes provide insights into ecological specialization and systematics.</title>
        <authorList>
            <person name="Melie T."/>
            <person name="Pirro S."/>
            <person name="Miller A.N."/>
            <person name="Quandt A."/>
        </authorList>
    </citation>
    <scope>NUCLEOTIDE SEQUENCE</scope>
    <source>
        <strain evidence="3">GBOQ0MN5Z8</strain>
    </source>
</reference>
<dbReference type="Proteomes" id="UP000698800">
    <property type="component" value="Unassembled WGS sequence"/>
</dbReference>
<keyword evidence="1" id="KW-0812">Transmembrane</keyword>
<evidence type="ECO:0000313" key="4">
    <source>
        <dbReference type="Proteomes" id="UP000698800"/>
    </source>
</evidence>
<dbReference type="AlphaFoldDB" id="A0A9P8HUQ5"/>
<sequence length="306" mass="33932">MFPDSPKIPFRLITSTGAKSRSDIPQDHYCRRNAQVMALTHNTIFRGLNAIYHQAPHVLPGTQNATDLLFYCAVAYDFIHNHHVTEESTYFPEIEKAAGIPGLMNANIEQHRSLEAGLELFRKYAEETPKEAYNADKLRRIIDGLAGPLGDHLHEEIPTILDLHDKVSSAALRRAYSHMHNAAEKSSNGFKTGPFVLGCQDADFLLDGEEAVFPEVPWFVPYIVDYAVARRHAGAWRFNPSDMHGRARRGGASAGSSTSPGSRLFVFVGWRYTPPVFAMLCSLAVACVAVYLASAPIPERLLRGRG</sequence>
<keyword evidence="4" id="KW-1185">Reference proteome</keyword>
<accession>A0A9P8HUQ5</accession>
<keyword evidence="1" id="KW-1133">Transmembrane helix</keyword>
<dbReference type="PANTHER" id="PTHR38048:SF2">
    <property type="entry name" value="HEMERYTHRIN-LIKE DOMAIN-CONTAINING PROTEIN"/>
    <property type="match status" value="1"/>
</dbReference>
<organism evidence="3 4">
    <name type="scientific">Glutinoglossum americanum</name>
    <dbReference type="NCBI Taxonomy" id="1670608"/>
    <lineage>
        <taxon>Eukaryota</taxon>
        <taxon>Fungi</taxon>
        <taxon>Dikarya</taxon>
        <taxon>Ascomycota</taxon>
        <taxon>Pezizomycotina</taxon>
        <taxon>Geoglossomycetes</taxon>
        <taxon>Geoglossales</taxon>
        <taxon>Geoglossaceae</taxon>
        <taxon>Glutinoglossum</taxon>
    </lineage>
</organism>
<proteinExistence type="predicted"/>
<dbReference type="InterPro" id="IPR053206">
    <property type="entry name" value="Dimeric_xanthone_biosynth"/>
</dbReference>
<keyword evidence="1" id="KW-0472">Membrane</keyword>
<name>A0A9P8HUQ5_9PEZI</name>
<dbReference type="CDD" id="cd12108">
    <property type="entry name" value="Hr-like"/>
    <property type="match status" value="1"/>
</dbReference>
<dbReference type="EMBL" id="JAGHQL010000245">
    <property type="protein sequence ID" value="KAH0536019.1"/>
    <property type="molecule type" value="Genomic_DNA"/>
</dbReference>
<evidence type="ECO:0000256" key="1">
    <source>
        <dbReference type="SAM" id="Phobius"/>
    </source>
</evidence>
<dbReference type="Gene3D" id="1.20.120.520">
    <property type="entry name" value="nmb1532 protein domain like"/>
    <property type="match status" value="1"/>
</dbReference>
<feature type="domain" description="Hemerythrin-like" evidence="2">
    <location>
        <begin position="37"/>
        <end position="156"/>
    </location>
</feature>
<evidence type="ECO:0000313" key="3">
    <source>
        <dbReference type="EMBL" id="KAH0536019.1"/>
    </source>
</evidence>
<protein>
    <recommendedName>
        <fullName evidence="2">Hemerythrin-like domain-containing protein</fullName>
    </recommendedName>
</protein>
<comment type="caution">
    <text evidence="3">The sequence shown here is derived from an EMBL/GenBank/DDBJ whole genome shotgun (WGS) entry which is preliminary data.</text>
</comment>